<evidence type="ECO:0000313" key="2">
    <source>
        <dbReference type="Proteomes" id="UP001150581"/>
    </source>
</evidence>
<protein>
    <submittedName>
        <fullName evidence="1">RNA-binding RNA annealing protein</fullName>
    </submittedName>
</protein>
<keyword evidence="2" id="KW-1185">Reference proteome</keyword>
<gene>
    <name evidence="1" type="primary">YRA1_2</name>
    <name evidence="1" type="ORF">LPJ66_004731</name>
</gene>
<accession>A0ACC1IKV6</accession>
<proteinExistence type="predicted"/>
<sequence length="297" mass="31525">MSANLDKSLDDIINESPRTGGRGGRNSGGRSGNRGGNRQNDRQGDRQNDRQGDRRSARDSPYSRRDGGSIQKRGAANNNRQNVALAAAQGLMFNPAAFMAASQQQAQGSGKILISNLDFNVTEADLRDLFSQVGPVSRATLNFGPTGKSKGTGEVHFRNASHAKVALDKYNNVTLDNRPMRIEVVFNPSAVVPPMMMPTMMAAPMLQQGAINGNARGSRRNAGNSNGAIRSNNNNGTGNNAVSRNSNNANGGGRTGGRNSGRGGSRRGGNNDKDVDVTKESLDAELDSYMMDAEKTA</sequence>
<dbReference type="Proteomes" id="UP001150581">
    <property type="component" value="Unassembled WGS sequence"/>
</dbReference>
<dbReference type="EMBL" id="JANBPG010000595">
    <property type="protein sequence ID" value="KAJ1895209.1"/>
    <property type="molecule type" value="Genomic_DNA"/>
</dbReference>
<comment type="caution">
    <text evidence="1">The sequence shown here is derived from an EMBL/GenBank/DDBJ whole genome shotgun (WGS) entry which is preliminary data.</text>
</comment>
<name>A0ACC1IKV6_9FUNG</name>
<evidence type="ECO:0000313" key="1">
    <source>
        <dbReference type="EMBL" id="KAJ1895209.1"/>
    </source>
</evidence>
<organism evidence="1 2">
    <name type="scientific">Kickxella alabastrina</name>
    <dbReference type="NCBI Taxonomy" id="61397"/>
    <lineage>
        <taxon>Eukaryota</taxon>
        <taxon>Fungi</taxon>
        <taxon>Fungi incertae sedis</taxon>
        <taxon>Zoopagomycota</taxon>
        <taxon>Kickxellomycotina</taxon>
        <taxon>Kickxellomycetes</taxon>
        <taxon>Kickxellales</taxon>
        <taxon>Kickxellaceae</taxon>
        <taxon>Kickxella</taxon>
    </lineage>
</organism>
<reference evidence="1" key="1">
    <citation type="submission" date="2022-07" db="EMBL/GenBank/DDBJ databases">
        <title>Phylogenomic reconstructions and comparative analyses of Kickxellomycotina fungi.</title>
        <authorList>
            <person name="Reynolds N.K."/>
            <person name="Stajich J.E."/>
            <person name="Barry K."/>
            <person name="Grigoriev I.V."/>
            <person name="Crous P."/>
            <person name="Smith M.E."/>
        </authorList>
    </citation>
    <scope>NUCLEOTIDE SEQUENCE</scope>
    <source>
        <strain evidence="1">Benny 63K</strain>
    </source>
</reference>